<feature type="domain" description="ABC transporter" evidence="4">
    <location>
        <begin position="276"/>
        <end position="504"/>
    </location>
</feature>
<accession>A0A2A4MMX4</accession>
<dbReference type="InterPro" id="IPR003439">
    <property type="entry name" value="ABC_transporter-like_ATP-bd"/>
</dbReference>
<dbReference type="InterPro" id="IPR003593">
    <property type="entry name" value="AAA+_ATPase"/>
</dbReference>
<keyword evidence="1" id="KW-0547">Nucleotide-binding</keyword>
<dbReference type="GO" id="GO:0005524">
    <property type="term" value="F:ATP binding"/>
    <property type="evidence" value="ECO:0007669"/>
    <property type="project" value="UniProtKB-KW"/>
</dbReference>
<comment type="caution">
    <text evidence="5">The sequence shown here is derived from an EMBL/GenBank/DDBJ whole genome shotgun (WGS) entry which is preliminary data.</text>
</comment>
<dbReference type="Gene3D" id="3.40.50.300">
    <property type="entry name" value="P-loop containing nucleotide triphosphate hydrolases"/>
    <property type="match status" value="2"/>
</dbReference>
<dbReference type="PANTHER" id="PTHR43158:SF2">
    <property type="entry name" value="SKFA PEPTIDE EXPORT ATP-BINDING PROTEIN SKFE"/>
    <property type="match status" value="1"/>
</dbReference>
<evidence type="ECO:0000313" key="6">
    <source>
        <dbReference type="Proteomes" id="UP000218172"/>
    </source>
</evidence>
<dbReference type="SMART" id="SM00382">
    <property type="entry name" value="AAA"/>
    <property type="match status" value="2"/>
</dbReference>
<dbReference type="PROSITE" id="PS00211">
    <property type="entry name" value="ABC_TRANSPORTER_1"/>
    <property type="match status" value="2"/>
</dbReference>
<dbReference type="InterPro" id="IPR027417">
    <property type="entry name" value="P-loop_NTPase"/>
</dbReference>
<dbReference type="Proteomes" id="UP000218172">
    <property type="component" value="Unassembled WGS sequence"/>
</dbReference>
<dbReference type="PANTHER" id="PTHR43158">
    <property type="entry name" value="SKFA PEPTIDE EXPORT ATP-BINDING PROTEIN SKFE"/>
    <property type="match status" value="1"/>
</dbReference>
<name>A0A2A4MMX4_9GAMM</name>
<evidence type="ECO:0000256" key="1">
    <source>
        <dbReference type="ARBA" id="ARBA00022741"/>
    </source>
</evidence>
<evidence type="ECO:0000313" key="5">
    <source>
        <dbReference type="EMBL" id="PCH61232.1"/>
    </source>
</evidence>
<dbReference type="SUPFAM" id="SSF52540">
    <property type="entry name" value="P-loop containing nucleoside triphosphate hydrolases"/>
    <property type="match status" value="2"/>
</dbReference>
<proteinExistence type="predicted"/>
<reference evidence="6" key="1">
    <citation type="submission" date="2017-08" db="EMBL/GenBank/DDBJ databases">
        <title>A dynamic microbial community with high functional redundancy inhabits the cold, oxic subseafloor aquifer.</title>
        <authorList>
            <person name="Tully B.J."/>
            <person name="Wheat C.G."/>
            <person name="Glazer B.T."/>
            <person name="Huber J.A."/>
        </authorList>
    </citation>
    <scope>NUCLEOTIDE SEQUENCE [LARGE SCALE GENOMIC DNA]</scope>
</reference>
<dbReference type="PROSITE" id="PS50893">
    <property type="entry name" value="ABC_TRANSPORTER_2"/>
    <property type="match status" value="2"/>
</dbReference>
<evidence type="ECO:0000256" key="3">
    <source>
        <dbReference type="SAM" id="MobiDB-lite"/>
    </source>
</evidence>
<protein>
    <submittedName>
        <fullName evidence="5">ABC transporter ATP-binding protein</fullName>
    </submittedName>
</protein>
<sequence length="504" mass="56185">MNNKALITVSSANCRISRRSLLSIGHFEIGIGQHWCLFGGNGAGKSLLAQLIAGHRIESKQYVSYAAGFEPKEDIFIVSFEQQQLLWQRDNRLDISEYSASASDRGTLVSELITSARPLQSQDRDQLSRLVASLALHSVYDKGIRFLSSGQIRKALIARALYGASGIRPSLIILDDPLESIDRNSQQHISKTLQDWMVAGNSSLLLCRRKQDILPSISHLALMDKLTIVEQGTIGDIKRSQTYAQISTIAPPQLPNLPQTQDRQEQSSESGLISPIELIDVNASYGDQLVLSKVNWLMESHHHTLIQGPNGCGKSTLLSLIDGENHKAYGQQLKLFGKLKGSGESIWQHKSHFGVVSNELHNKYIKGWRVLDVIVSGFFDSVGLYDDSTGAQIDAALQWLKLLDIQLQRKAYYHEISFGQQRLVLLARAMVKQPRLLILDEPCVGLDDYHRSLILQVLDAIASQTTTQLIYVSHVEEEMPNCINQRLSFSSYPQGGHKIIVENL</sequence>
<dbReference type="InterPro" id="IPR017871">
    <property type="entry name" value="ABC_transporter-like_CS"/>
</dbReference>
<evidence type="ECO:0000259" key="4">
    <source>
        <dbReference type="PROSITE" id="PS50893"/>
    </source>
</evidence>
<dbReference type="Pfam" id="PF00005">
    <property type="entry name" value="ABC_tran"/>
    <property type="match status" value="2"/>
</dbReference>
<evidence type="ECO:0000256" key="2">
    <source>
        <dbReference type="ARBA" id="ARBA00022840"/>
    </source>
</evidence>
<feature type="domain" description="ABC transporter" evidence="4">
    <location>
        <begin position="7"/>
        <end position="250"/>
    </location>
</feature>
<keyword evidence="2 5" id="KW-0067">ATP-binding</keyword>
<gene>
    <name evidence="5" type="ORF">COC19_04935</name>
</gene>
<dbReference type="GO" id="GO:0016887">
    <property type="term" value="F:ATP hydrolysis activity"/>
    <property type="evidence" value="ECO:0007669"/>
    <property type="project" value="InterPro"/>
</dbReference>
<organism evidence="5 6">
    <name type="scientific">SAR86 cluster bacterium</name>
    <dbReference type="NCBI Taxonomy" id="2030880"/>
    <lineage>
        <taxon>Bacteria</taxon>
        <taxon>Pseudomonadati</taxon>
        <taxon>Pseudomonadota</taxon>
        <taxon>Gammaproteobacteria</taxon>
        <taxon>SAR86 cluster</taxon>
    </lineage>
</organism>
<dbReference type="AlphaFoldDB" id="A0A2A4MMX4"/>
<dbReference type="EMBL" id="NVQR01000070">
    <property type="protein sequence ID" value="PCH61232.1"/>
    <property type="molecule type" value="Genomic_DNA"/>
</dbReference>
<feature type="region of interest" description="Disordered" evidence="3">
    <location>
        <begin position="250"/>
        <end position="269"/>
    </location>
</feature>